<dbReference type="Proteomes" id="UP000661507">
    <property type="component" value="Unassembled WGS sequence"/>
</dbReference>
<evidence type="ECO:0000313" key="8">
    <source>
        <dbReference type="Proteomes" id="UP000661507"/>
    </source>
</evidence>
<evidence type="ECO:0000256" key="1">
    <source>
        <dbReference type="ARBA" id="ARBA00004613"/>
    </source>
</evidence>
<comment type="subcellular location">
    <subcellularLocation>
        <location evidence="1">Secreted</location>
    </subcellularLocation>
</comment>
<dbReference type="PANTHER" id="PTHR38340">
    <property type="entry name" value="S-LAYER PROTEIN"/>
    <property type="match status" value="1"/>
</dbReference>
<organism evidence="7 8">
    <name type="scientific">Neoroseomonas lacus</name>
    <dbReference type="NCBI Taxonomy" id="287609"/>
    <lineage>
        <taxon>Bacteria</taxon>
        <taxon>Pseudomonadati</taxon>
        <taxon>Pseudomonadota</taxon>
        <taxon>Alphaproteobacteria</taxon>
        <taxon>Acetobacterales</taxon>
        <taxon>Acetobacteraceae</taxon>
        <taxon>Neoroseomonas</taxon>
    </lineage>
</organism>
<dbReference type="PANTHER" id="PTHR38340:SF1">
    <property type="entry name" value="S-LAYER PROTEIN"/>
    <property type="match status" value="1"/>
</dbReference>
<dbReference type="InterPro" id="IPR006124">
    <property type="entry name" value="Metalloenzyme"/>
</dbReference>
<evidence type="ECO:0000313" key="7">
    <source>
        <dbReference type="EMBL" id="GGJ32257.1"/>
    </source>
</evidence>
<reference evidence="7" key="2">
    <citation type="submission" date="2020-09" db="EMBL/GenBank/DDBJ databases">
        <authorList>
            <person name="Sun Q."/>
            <person name="Zhou Y."/>
        </authorList>
    </citation>
    <scope>NUCLEOTIDE SEQUENCE</scope>
    <source>
        <strain evidence="7">CGMCC 1.3617</strain>
    </source>
</reference>
<feature type="domain" description="SbsA Ig-like" evidence="6">
    <location>
        <begin position="396"/>
        <end position="489"/>
    </location>
</feature>
<dbReference type="GO" id="GO:0005509">
    <property type="term" value="F:calcium ion binding"/>
    <property type="evidence" value="ECO:0007669"/>
    <property type="project" value="InterPro"/>
</dbReference>
<evidence type="ECO:0000259" key="5">
    <source>
        <dbReference type="Pfam" id="PF01676"/>
    </source>
</evidence>
<dbReference type="AlphaFoldDB" id="A0A917KY22"/>
<dbReference type="Gene3D" id="2.60.40.1220">
    <property type="match status" value="1"/>
</dbReference>
<dbReference type="PRINTS" id="PR00313">
    <property type="entry name" value="CABNDNGRPT"/>
</dbReference>
<dbReference type="InterPro" id="IPR050557">
    <property type="entry name" value="RTX_toxin/Mannuronan_C5-epim"/>
</dbReference>
<dbReference type="InterPro" id="IPR014755">
    <property type="entry name" value="Cu-Rt/internalin_Ig-like"/>
</dbReference>
<dbReference type="Pfam" id="PF01676">
    <property type="entry name" value="Metalloenzyme"/>
    <property type="match status" value="1"/>
</dbReference>
<accession>A0A917KY22</accession>
<dbReference type="SUPFAM" id="SSF51120">
    <property type="entry name" value="beta-Roll"/>
    <property type="match status" value="2"/>
</dbReference>
<dbReference type="GO" id="GO:0003824">
    <property type="term" value="F:catalytic activity"/>
    <property type="evidence" value="ECO:0007669"/>
    <property type="project" value="InterPro"/>
</dbReference>
<evidence type="ECO:0008006" key="9">
    <source>
        <dbReference type="Google" id="ProtNLM"/>
    </source>
</evidence>
<dbReference type="InterPro" id="IPR011049">
    <property type="entry name" value="Serralysin-like_metalloprot_C"/>
</dbReference>
<dbReference type="InterPro" id="IPR001343">
    <property type="entry name" value="Hemolysn_Ca-bd"/>
</dbReference>
<dbReference type="InterPro" id="IPR018511">
    <property type="entry name" value="Hemolysin-typ_Ca-bd_CS"/>
</dbReference>
<dbReference type="EMBL" id="BMKW01000012">
    <property type="protein sequence ID" value="GGJ32257.1"/>
    <property type="molecule type" value="Genomic_DNA"/>
</dbReference>
<dbReference type="SUPFAM" id="SSF53649">
    <property type="entry name" value="Alkaline phosphatase-like"/>
    <property type="match status" value="1"/>
</dbReference>
<dbReference type="Gene3D" id="2.150.10.10">
    <property type="entry name" value="Serralysin-like metalloprotease, C-terminal"/>
    <property type="match status" value="3"/>
</dbReference>
<feature type="region of interest" description="Disordered" evidence="4">
    <location>
        <begin position="504"/>
        <end position="535"/>
    </location>
</feature>
<feature type="domain" description="Metalloenzyme" evidence="5">
    <location>
        <begin position="116"/>
        <end position="217"/>
    </location>
</feature>
<dbReference type="Pfam" id="PF00353">
    <property type="entry name" value="HemolysinCabind"/>
    <property type="match status" value="5"/>
</dbReference>
<evidence type="ECO:0000256" key="3">
    <source>
        <dbReference type="ARBA" id="ARBA00022729"/>
    </source>
</evidence>
<sequence>MSEQHVVFVGIDGLQLEQLLLQGLKGGAEALNSLDIVESYTGGEEGTDSEQATSSGPGWSTLLTGVWTDQHGVTSNNGAAINGEVDSVFELVDAAIPDATIASIVHWDDINTGHFSAEVESGIIDYALSGLSDQTVTDAAVNMIDTVAPDFMFLQLDDVDGAGHNSGFGDAYAAAINTVSQQLAEILAAVDAREAANPEEDWLVVVSTDHGRDPNTGSGHGNQTDSERRTFIAANEELATLADGVPATSVVATILDFLNISFTVGSDGLQSGSVLEGAADPLPPQIEAFITPADDEARVGVDTALSFRFNEAVELGMGTITIHNAKDNSVVATIDVTAGAVSVAGDTVTINLPQALAAETSYYVLIDEGAFTDGSNGFFGISDPTAWNFATEADLAAPEVVGTTPADDAAAVPVDADLTISFNEAVVAGEGNIVVRRVADGSVFESVAVTSDAVTIDGKTVTIDLAGTLEAGVEYYVQVDDGALRDTSTRITLFTEDFEKVELGPFVSPTEGGGDGTDFTTEAPEGWTKDNTTTPTGGPLEFFGWTVLDKNSWATSTGNQGRADFTNASGAVLVADADEYDDGAADVGSNLFNAYIKTPNISLAGVEARTATVTFDSSWRAEGTQKAAVDVSYDGGVTWSRVMLFDSDASSADYKSDATNESVTVSLDNPAGATEAIIRFGLFDAGNNWWWAVDDIAVQAEGGAGGITGNAFAGILDDTSWTFTTKASEGMLVEGNNQANVLAGGAGGDTIIGYDSADSLSGGLGDDTIDGGNGLDTLLGGGGDDQLEGQKGSDVLLGGDGQDALFGGGGQDRLDGDQGNDVLLGGVGLDTLSGGAGGDLLDGGDDADWLAGGEGQDTLLGGKGGDLMQGDAGADTLEGGGGLDTLEGGEGDDLLLGQAGWDILHGGAGSDTLEGGTGRDIFAFGPAGGDDIVLDFTARDWIRLDGGLTVGSIEQLMVDSDGLLDTVLNFDDGTSATLYNFSGTIEQIAFV</sequence>
<evidence type="ECO:0000259" key="6">
    <source>
        <dbReference type="Pfam" id="PF13205"/>
    </source>
</evidence>
<comment type="caution">
    <text evidence="7">The sequence shown here is derived from an EMBL/GenBank/DDBJ whole genome shotgun (WGS) entry which is preliminary data.</text>
</comment>
<dbReference type="GO" id="GO:0005576">
    <property type="term" value="C:extracellular region"/>
    <property type="evidence" value="ECO:0007669"/>
    <property type="project" value="UniProtKB-SubCell"/>
</dbReference>
<evidence type="ECO:0000256" key="4">
    <source>
        <dbReference type="SAM" id="MobiDB-lite"/>
    </source>
</evidence>
<gene>
    <name evidence="7" type="ORF">GCM10011320_44710</name>
</gene>
<evidence type="ECO:0000256" key="2">
    <source>
        <dbReference type="ARBA" id="ARBA00022525"/>
    </source>
</evidence>
<dbReference type="Gene3D" id="3.40.720.10">
    <property type="entry name" value="Alkaline Phosphatase, subunit A"/>
    <property type="match status" value="2"/>
</dbReference>
<keyword evidence="2" id="KW-0964">Secreted</keyword>
<name>A0A917KY22_9PROT</name>
<dbReference type="InterPro" id="IPR032812">
    <property type="entry name" value="SbsA_Ig"/>
</dbReference>
<reference evidence="7" key="1">
    <citation type="journal article" date="2014" name="Int. J. Syst. Evol. Microbiol.">
        <title>Complete genome sequence of Corynebacterium casei LMG S-19264T (=DSM 44701T), isolated from a smear-ripened cheese.</title>
        <authorList>
            <consortium name="US DOE Joint Genome Institute (JGI-PGF)"/>
            <person name="Walter F."/>
            <person name="Albersmeier A."/>
            <person name="Kalinowski J."/>
            <person name="Ruckert C."/>
        </authorList>
    </citation>
    <scope>NUCLEOTIDE SEQUENCE</scope>
    <source>
        <strain evidence="7">CGMCC 1.3617</strain>
    </source>
</reference>
<dbReference type="Pfam" id="PF13205">
    <property type="entry name" value="Big_5"/>
    <property type="match status" value="2"/>
</dbReference>
<dbReference type="InterPro" id="IPR017850">
    <property type="entry name" value="Alkaline_phosphatase_core_sf"/>
</dbReference>
<keyword evidence="3" id="KW-0732">Signal</keyword>
<dbReference type="RefSeq" id="WP_188970956.1">
    <property type="nucleotide sequence ID" value="NZ_BMKW01000012.1"/>
</dbReference>
<feature type="domain" description="SbsA Ig-like" evidence="6">
    <location>
        <begin position="283"/>
        <end position="391"/>
    </location>
</feature>
<dbReference type="PROSITE" id="PS00330">
    <property type="entry name" value="HEMOLYSIN_CALCIUM"/>
    <property type="match status" value="5"/>
</dbReference>
<proteinExistence type="predicted"/>
<protein>
    <recommendedName>
        <fullName evidence="9">SbsA Ig-like domain-containing protein</fullName>
    </recommendedName>
</protein>
<keyword evidence="8" id="KW-1185">Reference proteome</keyword>